<feature type="compositionally biased region" description="Basic and acidic residues" evidence="1">
    <location>
        <begin position="92"/>
        <end position="105"/>
    </location>
</feature>
<gene>
    <name evidence="2" type="ORF">AVDCRST_MAG45-970</name>
</gene>
<feature type="region of interest" description="Disordered" evidence="1">
    <location>
        <begin position="1"/>
        <end position="257"/>
    </location>
</feature>
<evidence type="ECO:0000256" key="1">
    <source>
        <dbReference type="SAM" id="MobiDB-lite"/>
    </source>
</evidence>
<feature type="compositionally biased region" description="Basic residues" evidence="1">
    <location>
        <begin position="1"/>
        <end position="12"/>
    </location>
</feature>
<feature type="compositionally biased region" description="Low complexity" evidence="1">
    <location>
        <begin position="242"/>
        <end position="257"/>
    </location>
</feature>
<feature type="compositionally biased region" description="Basic residues" evidence="1">
    <location>
        <begin position="106"/>
        <end position="116"/>
    </location>
</feature>
<feature type="compositionally biased region" description="Basic residues" evidence="1">
    <location>
        <begin position="142"/>
        <end position="177"/>
    </location>
</feature>
<organism evidence="2">
    <name type="scientific">uncultured Solirubrobacterales bacterium</name>
    <dbReference type="NCBI Taxonomy" id="768556"/>
    <lineage>
        <taxon>Bacteria</taxon>
        <taxon>Bacillati</taxon>
        <taxon>Actinomycetota</taxon>
        <taxon>Thermoleophilia</taxon>
        <taxon>Solirubrobacterales</taxon>
        <taxon>environmental samples</taxon>
    </lineage>
</organism>
<evidence type="ECO:0000313" key="2">
    <source>
        <dbReference type="EMBL" id="CAA9495350.1"/>
    </source>
</evidence>
<dbReference type="AlphaFoldDB" id="A0A6J4SDB8"/>
<feature type="compositionally biased region" description="Low complexity" evidence="1">
    <location>
        <begin position="30"/>
        <end position="50"/>
    </location>
</feature>
<protein>
    <submittedName>
        <fullName evidence="2">Uncharacterized protein</fullName>
    </submittedName>
</protein>
<accession>A0A6J4SDB8</accession>
<sequence length="257" mass="28025">GHGRLARHRPRAMRGLCGPRRDGRAGVTLRGGASSSGGAAAGPVRGVGPRDPGGRRRRPRRGRRRDRPLRRGRRGGGQRRGGRLRAVQGHGSRADRAHDARELARHRLHRARRAPGHARAPSWSPRRRLLRGGAAELPPGRGLRRHQGGSARLRRGALARAGGHGRRRHHCLPRRDRHRDPRPRARFVAHLADDRRGGRRRPARSSSADGDRGQRARGLLPAVRPGAARRPRPLSADRRLCAAAPAGHHGGAASQPV</sequence>
<name>A0A6J4SDB8_9ACTN</name>
<feature type="non-terminal residue" evidence="2">
    <location>
        <position position="257"/>
    </location>
</feature>
<feature type="compositionally biased region" description="Basic residues" evidence="1">
    <location>
        <begin position="55"/>
        <end position="83"/>
    </location>
</feature>
<proteinExistence type="predicted"/>
<feature type="non-terminal residue" evidence="2">
    <location>
        <position position="1"/>
    </location>
</feature>
<dbReference type="EMBL" id="CADCVU010000087">
    <property type="protein sequence ID" value="CAA9495350.1"/>
    <property type="molecule type" value="Genomic_DNA"/>
</dbReference>
<reference evidence="2" key="1">
    <citation type="submission" date="2020-02" db="EMBL/GenBank/DDBJ databases">
        <authorList>
            <person name="Meier V. D."/>
        </authorList>
    </citation>
    <scope>NUCLEOTIDE SEQUENCE</scope>
    <source>
        <strain evidence="2">AVDCRST_MAG45</strain>
    </source>
</reference>